<gene>
    <name evidence="12" type="ORF">SLS56_008576</name>
</gene>
<dbReference type="EMBL" id="JAJVDC020000129">
    <property type="protein sequence ID" value="KAL1622895.1"/>
    <property type="molecule type" value="Genomic_DNA"/>
</dbReference>
<keyword evidence="7 10" id="KW-1133">Transmembrane helix</keyword>
<feature type="compositionally biased region" description="Polar residues" evidence="9">
    <location>
        <begin position="798"/>
        <end position="809"/>
    </location>
</feature>
<feature type="transmembrane region" description="Helical" evidence="10">
    <location>
        <begin position="1188"/>
        <end position="1206"/>
    </location>
</feature>
<sequence>MTVPGSIQEEAEEREKMSLSGETKTSQEMGRTTETPEHDDLNYTAQELAGIVRTLSQRIDRPAGNHDPFDTTHPEWTLEHALAAAIQKSRTDGLPEISLENSVRWKDVQVFGEGVDVATQPDITSIFTTPLKSLANAVRRPPERQILHGVDGLVREGEMLLLLGRPGAGCTTLLKTLSGHTEGFTQWHGDITYHGVPIDTMKNRFRGNVVYNADVDCHFPHLTVAQTLDFALGTRTPHQRIGGLTRKEYIIKMRNILLATMGLTHTVNTKIGNDFIRGVSGGERKRVSIAEMMATRASVMYWDNPTRGLDSSTSLEFARSLRVATNLTQNVSVSALYQPGDGLVDVYDKGIVLYHGYQIWFGDLRAAKSFFEEMGFYCSPRATTAEFLTSITDPIARQVRPGFENKVPRTPEEFSLRWKDSIYYRDLMTEIQQHEIEFPREHSETLNILKDHQLAEKAPLTRKSSPYTLNLGMQFTVTAKRALQRIQGDRVYTMAMIITMVIIALVVGSMFYNIPDDTSGFFSKGGVIYFSVLFNIIINFAEISAQFSQRPIVEKHKSFAMYHPFVDALATMIAQWPMKLMNVAIFSVIIYFLANFKQEAGPFFLFLLFNFLISVTMTGFFRTIAALVDTVETVLGAAGLLMLPLAVYAGYIIPRPSMHPWFKWISYLNPIYYAIESQMIVEFHGREAACAGLVPSGPGFEAVGLSHQVCAVTGAKPGQSYVSGDDYIEASFAYSYSHLWRNLGICIGFFIFFVFTYAVAVEYKQTAASKGEYLIFHRPLLDLFRPSEKPNPKDTTQRSEALTSHTVEPSTVAKSEDVFTWNHLDYSVDIKGEPRRLLSDVQGFVKPGTLTALMGESGAGKTTLLNVLAQRVTTGVVSGDVLVNGLPLGSSFQRRTGYVQQQDLHLAEATVREALRFSALLRQPSTVPVEEKYAYVEKIIASLGMQKYADAVIGVPGQGLNVEQRKRTTIGLELVAKPSLLLFLDEPTSGLDSQSAWAIIKFLRELADAGQAILCTIHQPSAALFEQFDRILLLAKGGKTVYFGDLGPDSKTLRNYYERNGARKCEDHENPAEYILDVIGGAAASSQGTQMWADAWKNSPEHEDVVAEIQQLETVNKERNEASNVHENSSFALPLHQQYFAVQKRLFQQYWRSPAYIQGKLIMYVLGGLFIGFTFWKEKTSAQGLQNKVFAIYMMLLVCLVVVVQLQPRLIAYRELYDVRERHSKMYHWTVFVVASFIVELPFNIVIASLCYVAWYFPIGWWYTISAGRGATMWLIFLIYQLYHSSFSQTITMLAPDAETAAMLTILFYTFILAFSGVVQPLLQLVKFWHFAYYVSPFTWLVAALMTTGAHDVPVNCAAVEVNVFQPPDGQTCGEYASAFAAAAGGAVYNPLATADCQYCRYAVADVFLQGLNMVYADRWRNLGYLCAYTAFNVGFFFVAYYLHSEIGFGNLLGYVNKALRLRGPSKRN</sequence>
<feature type="transmembrane region" description="Helical" evidence="10">
    <location>
        <begin position="1328"/>
        <end position="1346"/>
    </location>
</feature>
<dbReference type="InterPro" id="IPR003593">
    <property type="entry name" value="AAA+_ATPase"/>
</dbReference>
<comment type="caution">
    <text evidence="12">The sequence shown here is derived from an EMBL/GenBank/DDBJ whole genome shotgun (WGS) entry which is preliminary data.</text>
</comment>
<dbReference type="Pfam" id="PF19055">
    <property type="entry name" value="ABC2_membrane_7"/>
    <property type="match status" value="1"/>
</dbReference>
<evidence type="ECO:0000313" key="12">
    <source>
        <dbReference type="EMBL" id="KAL1622895.1"/>
    </source>
</evidence>
<evidence type="ECO:0000256" key="2">
    <source>
        <dbReference type="ARBA" id="ARBA00006012"/>
    </source>
</evidence>
<feature type="region of interest" description="Disordered" evidence="9">
    <location>
        <begin position="1"/>
        <end position="41"/>
    </location>
</feature>
<accession>A0ABR3SKA6</accession>
<evidence type="ECO:0000256" key="5">
    <source>
        <dbReference type="ARBA" id="ARBA00022741"/>
    </source>
</evidence>
<feature type="transmembrane region" description="Helical" evidence="10">
    <location>
        <begin position="1227"/>
        <end position="1255"/>
    </location>
</feature>
<name>A0ABR3SKA6_9PEZI</name>
<feature type="compositionally biased region" description="Polar residues" evidence="9">
    <location>
        <begin position="20"/>
        <end position="33"/>
    </location>
</feature>
<feature type="domain" description="ABC transporter" evidence="11">
    <location>
        <begin position="132"/>
        <end position="380"/>
    </location>
</feature>
<keyword evidence="8 10" id="KW-0472">Membrane</keyword>
<comment type="similarity">
    <text evidence="2">Belongs to the ABC transporter superfamily. ABCG family. PDR (TC 3.A.1.205) subfamily.</text>
</comment>
<dbReference type="InterPro" id="IPR017871">
    <property type="entry name" value="ABC_transporter-like_CS"/>
</dbReference>
<dbReference type="InterPro" id="IPR043926">
    <property type="entry name" value="ABCG_dom"/>
</dbReference>
<evidence type="ECO:0000256" key="1">
    <source>
        <dbReference type="ARBA" id="ARBA00004141"/>
    </source>
</evidence>
<evidence type="ECO:0000256" key="6">
    <source>
        <dbReference type="ARBA" id="ARBA00022840"/>
    </source>
</evidence>
<feature type="transmembrane region" description="Helical" evidence="10">
    <location>
        <begin position="600"/>
        <end position="621"/>
    </location>
</feature>
<reference evidence="12 13" key="1">
    <citation type="submission" date="2024-02" db="EMBL/GenBank/DDBJ databases">
        <title>De novo assembly and annotation of 12 fungi associated with fruit tree decline syndrome in Ontario, Canada.</title>
        <authorList>
            <person name="Sulman M."/>
            <person name="Ellouze W."/>
            <person name="Ilyukhin E."/>
        </authorList>
    </citation>
    <scope>NUCLEOTIDE SEQUENCE [LARGE SCALE GENOMIC DNA]</scope>
    <source>
        <strain evidence="12 13">M1-105</strain>
    </source>
</reference>
<evidence type="ECO:0000256" key="8">
    <source>
        <dbReference type="ARBA" id="ARBA00023136"/>
    </source>
</evidence>
<evidence type="ECO:0000313" key="13">
    <source>
        <dbReference type="Proteomes" id="UP001521116"/>
    </source>
</evidence>
<evidence type="ECO:0000256" key="4">
    <source>
        <dbReference type="ARBA" id="ARBA00022692"/>
    </source>
</evidence>
<dbReference type="Proteomes" id="UP001521116">
    <property type="component" value="Unassembled WGS sequence"/>
</dbReference>
<dbReference type="Pfam" id="PF01061">
    <property type="entry name" value="ABC2_membrane"/>
    <property type="match status" value="2"/>
</dbReference>
<feature type="transmembrane region" description="Helical" evidence="10">
    <location>
        <begin position="1301"/>
        <end position="1322"/>
    </location>
</feature>
<feature type="compositionally biased region" description="Basic and acidic residues" evidence="9">
    <location>
        <begin position="786"/>
        <end position="797"/>
    </location>
</feature>
<keyword evidence="4 10" id="KW-0812">Transmembrane</keyword>
<protein>
    <recommendedName>
        <fullName evidence="11">ABC transporter domain-containing protein</fullName>
    </recommendedName>
</protein>
<feature type="region of interest" description="Disordered" evidence="9">
    <location>
        <begin position="786"/>
        <end position="809"/>
    </location>
</feature>
<dbReference type="InterPro" id="IPR034001">
    <property type="entry name" value="ABCG_PDR_1"/>
</dbReference>
<feature type="transmembrane region" description="Helical" evidence="10">
    <location>
        <begin position="633"/>
        <end position="653"/>
    </location>
</feature>
<dbReference type="CDD" id="cd03232">
    <property type="entry name" value="ABCG_PDR_domain2"/>
    <property type="match status" value="1"/>
</dbReference>
<dbReference type="PANTHER" id="PTHR19241">
    <property type="entry name" value="ATP-BINDING CASSETTE TRANSPORTER"/>
    <property type="match status" value="1"/>
</dbReference>
<evidence type="ECO:0000256" key="10">
    <source>
        <dbReference type="SAM" id="Phobius"/>
    </source>
</evidence>
<keyword evidence="5" id="KW-0547">Nucleotide-binding</keyword>
<dbReference type="Pfam" id="PF06422">
    <property type="entry name" value="PDR_CDR"/>
    <property type="match status" value="1"/>
</dbReference>
<dbReference type="SUPFAM" id="SSF52540">
    <property type="entry name" value="P-loop containing nucleoside triphosphate hydrolases"/>
    <property type="match status" value="2"/>
</dbReference>
<feature type="transmembrane region" description="Helical" evidence="10">
    <location>
        <begin position="526"/>
        <end position="547"/>
    </location>
</feature>
<dbReference type="SMART" id="SM00382">
    <property type="entry name" value="AAA"/>
    <property type="match status" value="2"/>
</dbReference>
<evidence type="ECO:0000256" key="3">
    <source>
        <dbReference type="ARBA" id="ARBA00022448"/>
    </source>
</evidence>
<dbReference type="InterPro" id="IPR010929">
    <property type="entry name" value="PDR_CDR_ABC"/>
</dbReference>
<evidence type="ECO:0000256" key="7">
    <source>
        <dbReference type="ARBA" id="ARBA00022989"/>
    </source>
</evidence>
<dbReference type="CDD" id="cd03233">
    <property type="entry name" value="ABCG_PDR_domain1"/>
    <property type="match status" value="1"/>
</dbReference>
<dbReference type="Gene3D" id="3.40.50.300">
    <property type="entry name" value="P-loop containing nucleotide triphosphate hydrolases"/>
    <property type="match status" value="2"/>
</dbReference>
<dbReference type="Pfam" id="PF00005">
    <property type="entry name" value="ABC_tran"/>
    <property type="match status" value="2"/>
</dbReference>
<feature type="transmembrane region" description="Helical" evidence="10">
    <location>
        <begin position="1155"/>
        <end position="1176"/>
    </location>
</feature>
<keyword evidence="6" id="KW-0067">ATP-binding</keyword>
<feature type="domain" description="ABC transporter" evidence="11">
    <location>
        <begin position="813"/>
        <end position="1061"/>
    </location>
</feature>
<evidence type="ECO:0000259" key="11">
    <source>
        <dbReference type="PROSITE" id="PS50893"/>
    </source>
</evidence>
<feature type="transmembrane region" description="Helical" evidence="10">
    <location>
        <begin position="739"/>
        <end position="760"/>
    </location>
</feature>
<dbReference type="InterPro" id="IPR027417">
    <property type="entry name" value="P-loop_NTPase"/>
</dbReference>
<organism evidence="12 13">
    <name type="scientific">Neofusicoccum ribis</name>
    <dbReference type="NCBI Taxonomy" id="45134"/>
    <lineage>
        <taxon>Eukaryota</taxon>
        <taxon>Fungi</taxon>
        <taxon>Dikarya</taxon>
        <taxon>Ascomycota</taxon>
        <taxon>Pezizomycotina</taxon>
        <taxon>Dothideomycetes</taxon>
        <taxon>Dothideomycetes incertae sedis</taxon>
        <taxon>Botryosphaeriales</taxon>
        <taxon>Botryosphaeriaceae</taxon>
        <taxon>Neofusicoccum</taxon>
    </lineage>
</organism>
<comment type="subcellular location">
    <subcellularLocation>
        <location evidence="1">Membrane</location>
        <topology evidence="1">Multi-pass membrane protein</topology>
    </subcellularLocation>
</comment>
<dbReference type="InterPro" id="IPR013525">
    <property type="entry name" value="ABC2_TM"/>
</dbReference>
<keyword evidence="3" id="KW-0813">Transport</keyword>
<dbReference type="InterPro" id="IPR003439">
    <property type="entry name" value="ABC_transporter-like_ATP-bd"/>
</dbReference>
<feature type="transmembrane region" description="Helical" evidence="10">
    <location>
        <begin position="568"/>
        <end position="594"/>
    </location>
</feature>
<feature type="transmembrane region" description="Helical" evidence="10">
    <location>
        <begin position="1423"/>
        <end position="1443"/>
    </location>
</feature>
<dbReference type="InterPro" id="IPR034003">
    <property type="entry name" value="ABCG_PDR_2"/>
</dbReference>
<feature type="transmembrane region" description="Helical" evidence="10">
    <location>
        <begin position="491"/>
        <end position="514"/>
    </location>
</feature>
<evidence type="ECO:0000256" key="9">
    <source>
        <dbReference type="SAM" id="MobiDB-lite"/>
    </source>
</evidence>
<dbReference type="PROSITE" id="PS50893">
    <property type="entry name" value="ABC_TRANSPORTER_2"/>
    <property type="match status" value="2"/>
</dbReference>
<feature type="transmembrane region" description="Helical" evidence="10">
    <location>
        <begin position="1261"/>
        <end position="1280"/>
    </location>
</feature>
<proteinExistence type="inferred from homology"/>
<dbReference type="PROSITE" id="PS00211">
    <property type="entry name" value="ABC_TRANSPORTER_1"/>
    <property type="match status" value="1"/>
</dbReference>
<keyword evidence="13" id="KW-1185">Reference proteome</keyword>